<keyword evidence="1" id="KW-0808">Transferase</keyword>
<dbReference type="GO" id="GO:0016747">
    <property type="term" value="F:acyltransferase activity, transferring groups other than amino-acyl groups"/>
    <property type="evidence" value="ECO:0007669"/>
    <property type="project" value="InterPro"/>
</dbReference>
<evidence type="ECO:0000313" key="6">
    <source>
        <dbReference type="Proteomes" id="UP001139648"/>
    </source>
</evidence>
<evidence type="ECO:0000259" key="4">
    <source>
        <dbReference type="PROSITE" id="PS51186"/>
    </source>
</evidence>
<name>A0A9X2K1G4_9ACTN</name>
<evidence type="ECO:0000256" key="2">
    <source>
        <dbReference type="ARBA" id="ARBA00023315"/>
    </source>
</evidence>
<sequence>MTRDHAVPQQPALQRPEPAPRAVSRQPVPQGPVVIRPARDGDVPAVLAMFDSAVAWLTAQGRTGQWGSRPFTGDPKRTAQITSFLAGGGMRIAEHGGEPAGCISLGPAHDYVTPASEPELYVQILVLDRRHGGHGIGRALLDRAAGEARDRGVGLLRVDCYAGHDGRLVAYYESCGFTRVAPFTVGEWPGMLLQRRL</sequence>
<dbReference type="AlphaFoldDB" id="A0A9X2K1G4"/>
<dbReference type="PROSITE" id="PS51186">
    <property type="entry name" value="GNAT"/>
    <property type="match status" value="1"/>
</dbReference>
<comment type="caution">
    <text evidence="5">The sequence shown here is derived from an EMBL/GenBank/DDBJ whole genome shotgun (WGS) entry which is preliminary data.</text>
</comment>
<dbReference type="Gene3D" id="3.40.630.30">
    <property type="match status" value="1"/>
</dbReference>
<proteinExistence type="predicted"/>
<keyword evidence="6" id="KW-1185">Reference proteome</keyword>
<dbReference type="Proteomes" id="UP001139648">
    <property type="component" value="Unassembled WGS sequence"/>
</dbReference>
<accession>A0A9X2K1G4</accession>
<dbReference type="InterPro" id="IPR050832">
    <property type="entry name" value="Bact_Acetyltransf"/>
</dbReference>
<evidence type="ECO:0000256" key="3">
    <source>
        <dbReference type="SAM" id="MobiDB-lite"/>
    </source>
</evidence>
<reference evidence="5" key="1">
    <citation type="submission" date="2022-06" db="EMBL/GenBank/DDBJ databases">
        <title>Sequencing the genomes of 1000 actinobacteria strains.</title>
        <authorList>
            <person name="Klenk H.-P."/>
        </authorList>
    </citation>
    <scope>NUCLEOTIDE SEQUENCE</scope>
    <source>
        <strain evidence="5">DSM 46694</strain>
    </source>
</reference>
<keyword evidence="2" id="KW-0012">Acyltransferase</keyword>
<dbReference type="PANTHER" id="PTHR43877">
    <property type="entry name" value="AMINOALKYLPHOSPHONATE N-ACETYLTRANSFERASE-RELATED-RELATED"/>
    <property type="match status" value="1"/>
</dbReference>
<dbReference type="CDD" id="cd04301">
    <property type="entry name" value="NAT_SF"/>
    <property type="match status" value="1"/>
</dbReference>
<evidence type="ECO:0000313" key="5">
    <source>
        <dbReference type="EMBL" id="MCP2357277.1"/>
    </source>
</evidence>
<evidence type="ECO:0000256" key="1">
    <source>
        <dbReference type="ARBA" id="ARBA00022679"/>
    </source>
</evidence>
<dbReference type="InterPro" id="IPR000182">
    <property type="entry name" value="GNAT_dom"/>
</dbReference>
<dbReference type="EMBL" id="JAMZEB010000002">
    <property type="protein sequence ID" value="MCP2357277.1"/>
    <property type="molecule type" value="Genomic_DNA"/>
</dbReference>
<protein>
    <submittedName>
        <fullName evidence="5">GNAT superfamily N-acetyltransferase</fullName>
    </submittedName>
</protein>
<dbReference type="InterPro" id="IPR016181">
    <property type="entry name" value="Acyl_CoA_acyltransferase"/>
</dbReference>
<gene>
    <name evidence="5" type="ORF">HD597_004297</name>
</gene>
<feature type="region of interest" description="Disordered" evidence="3">
    <location>
        <begin position="1"/>
        <end position="32"/>
    </location>
</feature>
<dbReference type="Pfam" id="PF00583">
    <property type="entry name" value="Acetyltransf_1"/>
    <property type="match status" value="1"/>
</dbReference>
<dbReference type="RefSeq" id="WP_308210670.1">
    <property type="nucleotide sequence ID" value="NZ_BAABKA010000015.1"/>
</dbReference>
<dbReference type="SUPFAM" id="SSF55729">
    <property type="entry name" value="Acyl-CoA N-acyltransferases (Nat)"/>
    <property type="match status" value="1"/>
</dbReference>
<organism evidence="5 6">
    <name type="scientific">Nonomuraea thailandensis</name>
    <dbReference type="NCBI Taxonomy" id="1188745"/>
    <lineage>
        <taxon>Bacteria</taxon>
        <taxon>Bacillati</taxon>
        <taxon>Actinomycetota</taxon>
        <taxon>Actinomycetes</taxon>
        <taxon>Streptosporangiales</taxon>
        <taxon>Streptosporangiaceae</taxon>
        <taxon>Nonomuraea</taxon>
    </lineage>
</organism>
<feature type="domain" description="N-acetyltransferase" evidence="4">
    <location>
        <begin position="33"/>
        <end position="197"/>
    </location>
</feature>